<proteinExistence type="predicted"/>
<dbReference type="EMBL" id="JAAEDI010000005">
    <property type="protein sequence ID" value="MBR0649227.1"/>
    <property type="molecule type" value="Genomic_DNA"/>
</dbReference>
<comment type="caution">
    <text evidence="1">The sequence shown here is derived from an EMBL/GenBank/DDBJ whole genome shotgun (WGS) entry which is preliminary data.</text>
</comment>
<protein>
    <submittedName>
        <fullName evidence="1">Uncharacterized protein</fullName>
    </submittedName>
</protein>
<dbReference type="Proteomes" id="UP000698752">
    <property type="component" value="Unassembled WGS sequence"/>
</dbReference>
<evidence type="ECO:0000313" key="2">
    <source>
        <dbReference type="Proteomes" id="UP000698752"/>
    </source>
</evidence>
<reference evidence="2" key="1">
    <citation type="journal article" date="2021" name="Syst. Appl. Microbiol.">
        <title>Roseomonas hellenica sp. nov., isolated from roots of wild-growing Alkanna tinctoria.</title>
        <authorList>
            <person name="Rat A."/>
            <person name="Naranjo H.D."/>
            <person name="Lebbe L."/>
            <person name="Cnockaert M."/>
            <person name="Krigas N."/>
            <person name="Grigoriadou K."/>
            <person name="Maloupa E."/>
            <person name="Willems A."/>
        </authorList>
    </citation>
    <scope>NUCLEOTIDE SEQUENCE [LARGE SCALE GENOMIC DNA]</scope>
    <source>
        <strain evidence="2">LMG 31159</strain>
    </source>
</reference>
<keyword evidence="2" id="KW-1185">Reference proteome</keyword>
<dbReference type="RefSeq" id="WP_211867007.1">
    <property type="nucleotide sequence ID" value="NZ_JAAEDI010000005.1"/>
</dbReference>
<name>A0ABS5EEY4_9PROT</name>
<organism evidence="1 2">
    <name type="scientific">Neoroseomonas terrae</name>
    <dbReference type="NCBI Taxonomy" id="424799"/>
    <lineage>
        <taxon>Bacteria</taxon>
        <taxon>Pseudomonadati</taxon>
        <taxon>Pseudomonadota</taxon>
        <taxon>Alphaproteobacteria</taxon>
        <taxon>Acetobacterales</taxon>
        <taxon>Acetobacteraceae</taxon>
        <taxon>Neoroseomonas</taxon>
    </lineage>
</organism>
<gene>
    <name evidence="1" type="ORF">GXW78_06105</name>
</gene>
<sequence length="233" mass="25586">MNRLDAARMGVAFSMQILRHEVRDDRFIRIIEDFARLVVSSEDACARAMESGRDDFADAVISTETDYLEDLIGAIFLMLQTKIRRVGVAACETSEALTAGHGAAKRWPDARAVRAESGNYKNTGHPLIELVWAVGNYFKHQDEWAHDVWTPQGNSRDVKTRKMVEAVGIVESSTGNMRTALAFLGVDPHSCGKLAQDVQNWADEILRSAEAVQFKASRQAQESAGSTAGGSTV</sequence>
<accession>A0ABS5EEY4</accession>
<evidence type="ECO:0000313" key="1">
    <source>
        <dbReference type="EMBL" id="MBR0649227.1"/>
    </source>
</evidence>